<proteinExistence type="predicted"/>
<evidence type="ECO:0000259" key="1">
    <source>
        <dbReference type="Pfam" id="PF18735"/>
    </source>
</evidence>
<dbReference type="Pfam" id="PF18735">
    <property type="entry name" value="HEPN_RiboL-PSP"/>
    <property type="match status" value="1"/>
</dbReference>
<feature type="domain" description="RiboL-PSP-HEPN" evidence="1">
    <location>
        <begin position="50"/>
        <end position="197"/>
    </location>
</feature>
<dbReference type="RefSeq" id="WP_001863133.1">
    <property type="nucleotide sequence ID" value="NZ_CGWF01000005.1"/>
</dbReference>
<sequence length="247" mass="29137">MSDIRDSLDKILAVSIDSIKDEQNFLNLVLSDSPEGNILKELAIFKDNGALYKLIFSVYATFEYTIKECCNTALLTIDKNSLDSLTDELQMLTFRQKLDELRKKIIEKREDNTVIKPLTDLHIKIKQQTEFNSNENMIDTKSNLNFNNFTEILEIFHFDKKKYKSYSIIIDSIITYRNMIAHGNRKDLTEINIRQYIPGNYKIITLHKENNRLYFEDLCSDMINLLKLFCQDLTDYVNEQKYLRQDK</sequence>
<name>A0A064C562_STREE</name>
<organism evidence="2 3">
    <name type="scientific">Streptococcus pneumoniae</name>
    <dbReference type="NCBI Taxonomy" id="1313"/>
    <lineage>
        <taxon>Bacteria</taxon>
        <taxon>Bacillati</taxon>
        <taxon>Bacillota</taxon>
        <taxon>Bacilli</taxon>
        <taxon>Lactobacillales</taxon>
        <taxon>Streptococcaceae</taxon>
        <taxon>Streptococcus</taxon>
    </lineage>
</organism>
<dbReference type="Proteomes" id="UP000045541">
    <property type="component" value="Unassembled WGS sequence"/>
</dbReference>
<evidence type="ECO:0000313" key="3">
    <source>
        <dbReference type="Proteomes" id="UP000045541"/>
    </source>
</evidence>
<reference evidence="2 3" key="1">
    <citation type="submission" date="2015-03" db="EMBL/GenBank/DDBJ databases">
        <authorList>
            <consortium name="Pathogen Informatics"/>
            <person name="Murphy D."/>
        </authorList>
    </citation>
    <scope>NUCLEOTIDE SEQUENCE [LARGE SCALE GENOMIC DNA]</scope>
    <source>
        <strain evidence="2 3">0310</strain>
    </source>
</reference>
<comment type="caution">
    <text evidence="2">The sequence shown here is derived from an EMBL/GenBank/DDBJ whole genome shotgun (WGS) entry which is preliminary data.</text>
</comment>
<gene>
    <name evidence="2" type="ORF">ERS096071_01001</name>
</gene>
<protein>
    <recommendedName>
        <fullName evidence="1">RiboL-PSP-HEPN domain-containing protein</fullName>
    </recommendedName>
</protein>
<evidence type="ECO:0000313" key="2">
    <source>
        <dbReference type="EMBL" id="CKJ11414.1"/>
    </source>
</evidence>
<accession>A0A064C562</accession>
<dbReference type="EMBL" id="CMWB01000013">
    <property type="protein sequence ID" value="CKJ11414.1"/>
    <property type="molecule type" value="Genomic_DNA"/>
</dbReference>
<dbReference type="InterPro" id="IPR041519">
    <property type="entry name" value="HEPN_RiboL-PSP"/>
</dbReference>
<dbReference type="AlphaFoldDB" id="A0A064C562"/>